<feature type="transmembrane region" description="Helical" evidence="1">
    <location>
        <begin position="12"/>
        <end position="34"/>
    </location>
</feature>
<dbReference type="Proteomes" id="UP000037069">
    <property type="component" value="Unassembled WGS sequence"/>
</dbReference>
<dbReference type="AlphaFoldDB" id="A0A0L0CHY2"/>
<evidence type="ECO:0000313" key="2">
    <source>
        <dbReference type="EMBL" id="KNC31855.1"/>
    </source>
</evidence>
<reference evidence="2 3" key="1">
    <citation type="journal article" date="2015" name="Nat. Commun.">
        <title>Lucilia cuprina genome unlocks parasitic fly biology to underpin future interventions.</title>
        <authorList>
            <person name="Anstead C.A."/>
            <person name="Korhonen P.K."/>
            <person name="Young N.D."/>
            <person name="Hall R.S."/>
            <person name="Jex A.R."/>
            <person name="Murali S.C."/>
            <person name="Hughes D.S."/>
            <person name="Lee S.F."/>
            <person name="Perry T."/>
            <person name="Stroehlein A.J."/>
            <person name="Ansell B.R."/>
            <person name="Breugelmans B."/>
            <person name="Hofmann A."/>
            <person name="Qu J."/>
            <person name="Dugan S."/>
            <person name="Lee S.L."/>
            <person name="Chao H."/>
            <person name="Dinh H."/>
            <person name="Han Y."/>
            <person name="Doddapaneni H.V."/>
            <person name="Worley K.C."/>
            <person name="Muzny D.M."/>
            <person name="Ioannidis P."/>
            <person name="Waterhouse R.M."/>
            <person name="Zdobnov E.M."/>
            <person name="James P.J."/>
            <person name="Bagnall N.H."/>
            <person name="Kotze A.C."/>
            <person name="Gibbs R.A."/>
            <person name="Richards S."/>
            <person name="Batterham P."/>
            <person name="Gasser R.B."/>
        </authorList>
    </citation>
    <scope>NUCLEOTIDE SEQUENCE [LARGE SCALE GENOMIC DNA]</scope>
    <source>
        <strain evidence="2 3">LS</strain>
        <tissue evidence="2">Full body</tissue>
    </source>
</reference>
<comment type="caution">
    <text evidence="2">The sequence shown here is derived from an EMBL/GenBank/DDBJ whole genome shotgun (WGS) entry which is preliminary data.</text>
</comment>
<keyword evidence="1" id="KW-0812">Transmembrane</keyword>
<keyword evidence="1" id="KW-0472">Membrane</keyword>
<sequence>MAPLVALNPLIWSRWLVVVLVVVVGVDVGAIAAADGVVAYVGGECSSAVSQVGGAAFFAIVAVSDTPFRTGEPLVPGRSLSRSCTLRLTVRLRVTAAAFSHDVCPCQTINAVVEVTRYLVPLSRPHGQETPTESEGVVAVAQLALVNGWWSTIIENYSLRKTTSSLKRENVAWKTGVERLEQGSKVELFSSNGPAKSMPVTLKGNEYVQRSGGRDAII</sequence>
<keyword evidence="1" id="KW-1133">Transmembrane helix</keyword>
<proteinExistence type="predicted"/>
<accession>A0A0L0CHY2</accession>
<gene>
    <name evidence="2" type="ORF">FF38_06103</name>
</gene>
<organism evidence="2 3">
    <name type="scientific">Lucilia cuprina</name>
    <name type="common">Green bottle fly</name>
    <name type="synonym">Australian sheep blowfly</name>
    <dbReference type="NCBI Taxonomy" id="7375"/>
    <lineage>
        <taxon>Eukaryota</taxon>
        <taxon>Metazoa</taxon>
        <taxon>Ecdysozoa</taxon>
        <taxon>Arthropoda</taxon>
        <taxon>Hexapoda</taxon>
        <taxon>Insecta</taxon>
        <taxon>Pterygota</taxon>
        <taxon>Neoptera</taxon>
        <taxon>Endopterygota</taxon>
        <taxon>Diptera</taxon>
        <taxon>Brachycera</taxon>
        <taxon>Muscomorpha</taxon>
        <taxon>Oestroidea</taxon>
        <taxon>Calliphoridae</taxon>
        <taxon>Luciliinae</taxon>
        <taxon>Lucilia</taxon>
    </lineage>
</organism>
<protein>
    <submittedName>
        <fullName evidence="2">Uncharacterized protein</fullName>
    </submittedName>
</protein>
<dbReference type="EMBL" id="JRES01000375">
    <property type="protein sequence ID" value="KNC31855.1"/>
    <property type="molecule type" value="Genomic_DNA"/>
</dbReference>
<evidence type="ECO:0000256" key="1">
    <source>
        <dbReference type="SAM" id="Phobius"/>
    </source>
</evidence>
<name>A0A0L0CHY2_LUCCU</name>
<keyword evidence="3" id="KW-1185">Reference proteome</keyword>
<evidence type="ECO:0000313" key="3">
    <source>
        <dbReference type="Proteomes" id="UP000037069"/>
    </source>
</evidence>